<comment type="caution">
    <text evidence="1">The sequence shown here is derived from an EMBL/GenBank/DDBJ whole genome shotgun (WGS) entry which is preliminary data.</text>
</comment>
<dbReference type="SUPFAM" id="SSF52047">
    <property type="entry name" value="RNI-like"/>
    <property type="match status" value="1"/>
</dbReference>
<name>A0AAV9WEJ6_9PEZI</name>
<dbReference type="Gene3D" id="3.80.10.10">
    <property type="entry name" value="Ribonuclease Inhibitor"/>
    <property type="match status" value="1"/>
</dbReference>
<keyword evidence="2" id="KW-1185">Reference proteome</keyword>
<evidence type="ECO:0000313" key="1">
    <source>
        <dbReference type="EMBL" id="KAK6504602.1"/>
    </source>
</evidence>
<dbReference type="Proteomes" id="UP001370758">
    <property type="component" value="Unassembled WGS sequence"/>
</dbReference>
<reference evidence="1 2" key="1">
    <citation type="submission" date="2023-08" db="EMBL/GenBank/DDBJ databases">
        <authorList>
            <person name="Palmer J.M."/>
        </authorList>
    </citation>
    <scope>NUCLEOTIDE SEQUENCE [LARGE SCALE GENOMIC DNA]</scope>
    <source>
        <strain evidence="1 2">TWF481</strain>
    </source>
</reference>
<accession>A0AAV9WEJ6</accession>
<evidence type="ECO:0000313" key="2">
    <source>
        <dbReference type="Proteomes" id="UP001370758"/>
    </source>
</evidence>
<sequence>MDARNCNTLQLSGSAVHEDASPASSTRCYLLSIPLEILRCILEFALLTGELPKLAVTCRVLNLLATEILYRTVNINTSFSGFFINQIESLLSVNHPGLQLIKRLMIQDLYNSSDHDRPEGLHPDELARLGRPVMEMHLRLLLRRLKPGQLREFHILTHREGALKNIPRDLLDQLAQVKHLSLSAEIFGECDWMTYSETGFREVESLRLTNICRLDDFVLLWKFLEKNSSSLDKLYISGIYRHTEITWDLASLVNEDPVFRTNLSDILPKLQNMRTDLHLANLRCLRIRRIASLQILREVSCNHVFNLQNLQMLRLDSCLDADSFILEIARGKQAPNLRSLQLFDSCHSDTLREAIPMMQPLETLYLCPSYPPRGSPKPLSLNILDNHKGSLRRIRIEDHQFPILAPNIGAAGSRVDLSVFLKVEEIAIVIGKISRLDCVKFPVTMRLLRILDLPYTYETNDILGYVLLAAKNHVAHSNGRKPALSVVSVGSYRHYIDIQECADADDRLELLVGYERDEGMGWNPVLTEVETKALEEKHPEFDIVHEEAPEGVWQPV</sequence>
<evidence type="ECO:0008006" key="3">
    <source>
        <dbReference type="Google" id="ProtNLM"/>
    </source>
</evidence>
<organism evidence="1 2">
    <name type="scientific">Arthrobotrys musiformis</name>
    <dbReference type="NCBI Taxonomy" id="47236"/>
    <lineage>
        <taxon>Eukaryota</taxon>
        <taxon>Fungi</taxon>
        <taxon>Dikarya</taxon>
        <taxon>Ascomycota</taxon>
        <taxon>Pezizomycotina</taxon>
        <taxon>Orbiliomycetes</taxon>
        <taxon>Orbiliales</taxon>
        <taxon>Orbiliaceae</taxon>
        <taxon>Arthrobotrys</taxon>
    </lineage>
</organism>
<dbReference type="AlphaFoldDB" id="A0AAV9WEJ6"/>
<dbReference type="InterPro" id="IPR032675">
    <property type="entry name" value="LRR_dom_sf"/>
</dbReference>
<gene>
    <name evidence="1" type="ORF">TWF481_006541</name>
</gene>
<dbReference type="EMBL" id="JAVHJL010000004">
    <property type="protein sequence ID" value="KAK6504602.1"/>
    <property type="molecule type" value="Genomic_DNA"/>
</dbReference>
<protein>
    <recommendedName>
        <fullName evidence="3">F-box domain-containing protein</fullName>
    </recommendedName>
</protein>
<proteinExistence type="predicted"/>